<dbReference type="OrthoDB" id="41362at2759"/>
<evidence type="ECO:0000313" key="2">
    <source>
        <dbReference type="EMBL" id="PYH87880.1"/>
    </source>
</evidence>
<proteinExistence type="predicted"/>
<dbReference type="Gene3D" id="3.40.109.10">
    <property type="entry name" value="NADH Oxidase"/>
    <property type="match status" value="1"/>
</dbReference>
<dbReference type="InterPro" id="IPR000415">
    <property type="entry name" value="Nitroreductase-like"/>
</dbReference>
<organism evidence="2 3">
    <name type="scientific">Aspergillus ellipticus CBS 707.79</name>
    <dbReference type="NCBI Taxonomy" id="1448320"/>
    <lineage>
        <taxon>Eukaryota</taxon>
        <taxon>Fungi</taxon>
        <taxon>Dikarya</taxon>
        <taxon>Ascomycota</taxon>
        <taxon>Pezizomycotina</taxon>
        <taxon>Eurotiomycetes</taxon>
        <taxon>Eurotiomycetidae</taxon>
        <taxon>Eurotiales</taxon>
        <taxon>Aspergillaceae</taxon>
        <taxon>Aspergillus</taxon>
        <taxon>Aspergillus subgen. Circumdati</taxon>
    </lineage>
</organism>
<dbReference type="STRING" id="1448320.A0A319CT32"/>
<gene>
    <name evidence="2" type="ORF">BO71DRAFT_404296</name>
</gene>
<dbReference type="SUPFAM" id="SSF55469">
    <property type="entry name" value="FMN-dependent nitroreductase-like"/>
    <property type="match status" value="1"/>
</dbReference>
<accession>A0A319CT32</accession>
<dbReference type="InterPro" id="IPR029479">
    <property type="entry name" value="Nitroreductase"/>
</dbReference>
<reference evidence="2 3" key="1">
    <citation type="submission" date="2018-02" db="EMBL/GenBank/DDBJ databases">
        <title>The genomes of Aspergillus section Nigri reveals drivers in fungal speciation.</title>
        <authorList>
            <consortium name="DOE Joint Genome Institute"/>
            <person name="Vesth T.C."/>
            <person name="Nybo J."/>
            <person name="Theobald S."/>
            <person name="Brandl J."/>
            <person name="Frisvad J.C."/>
            <person name="Nielsen K.F."/>
            <person name="Lyhne E.K."/>
            <person name="Kogle M.E."/>
            <person name="Kuo A."/>
            <person name="Riley R."/>
            <person name="Clum A."/>
            <person name="Nolan M."/>
            <person name="Lipzen A."/>
            <person name="Salamov A."/>
            <person name="Henrissat B."/>
            <person name="Wiebenga A."/>
            <person name="De vries R.P."/>
            <person name="Grigoriev I.V."/>
            <person name="Mortensen U.H."/>
            <person name="Andersen M.R."/>
            <person name="Baker S.E."/>
        </authorList>
    </citation>
    <scope>NUCLEOTIDE SEQUENCE [LARGE SCALE GENOMIC DNA]</scope>
    <source>
        <strain evidence="2 3">CBS 707.79</strain>
    </source>
</reference>
<name>A0A319CT32_9EURO</name>
<protein>
    <recommendedName>
        <fullName evidence="1">Nitroreductase domain-containing protein</fullName>
    </recommendedName>
</protein>
<sequence>MNAAKSHPSPIHTIPEPFTHYRSTLGKKVYAKALDILTTDLAARQAAQLRNVEFLGVPLARIICIDRAMYKVDLLSVGMWLQTLVLELTAQGLDTCFQVSIAGFAEVVKRELGMGDRVEVLCGLAVGDWGPEARVNRVVVVGRDGWEGCMEVRD</sequence>
<dbReference type="Proteomes" id="UP000247810">
    <property type="component" value="Unassembled WGS sequence"/>
</dbReference>
<dbReference type="GO" id="GO:0016491">
    <property type="term" value="F:oxidoreductase activity"/>
    <property type="evidence" value="ECO:0007669"/>
    <property type="project" value="InterPro"/>
</dbReference>
<keyword evidence="3" id="KW-1185">Reference proteome</keyword>
<evidence type="ECO:0000313" key="3">
    <source>
        <dbReference type="Proteomes" id="UP000247810"/>
    </source>
</evidence>
<evidence type="ECO:0000259" key="1">
    <source>
        <dbReference type="Pfam" id="PF00881"/>
    </source>
</evidence>
<feature type="domain" description="Nitroreductase" evidence="1">
    <location>
        <begin position="48"/>
        <end position="127"/>
    </location>
</feature>
<dbReference type="VEuPathDB" id="FungiDB:BO71DRAFT_404296"/>
<dbReference type="AlphaFoldDB" id="A0A319CT32"/>
<dbReference type="Pfam" id="PF00881">
    <property type="entry name" value="Nitroreductase"/>
    <property type="match status" value="1"/>
</dbReference>
<dbReference type="EMBL" id="KZ826157">
    <property type="protein sequence ID" value="PYH87880.1"/>
    <property type="molecule type" value="Genomic_DNA"/>
</dbReference>